<sequence length="784" mass="78292">MLALLVTTLLALLAGTAGPAAAGPAAAEGDASRGPFVLVGTGGLRAEDVSPTATPEIWRALGGWRALAAARTSSGSAGGTGGAGETLAVAPGLDVVRSVGASTCPADGWLAVSTGRRAADDRTQPDCRTLVEPGADGRVPAWDEYTAAVDGQDFDARPGALGDAARAAGTRVTSIGPGAAIAVSDADGAVVGTHVDLPTDPAALGTAVRAALGSSDLVVVDAGSVTVDGRTSAGAQDGTPGADAHAQQVAAVDARVGAVLRAVAAGPSPAATDVLVVSLADSGTTPHLQLALGTGPALSTDGDASDGTTVLASSSTRQPGLVQTTDVQVTVTDALGIPVAPEVTVGSAIGTAPSGTHGTARLHALVDVSEHASAARPLIAGFYVFLVLANLLLYVFVVLGLRVDARWLGGAGQWLRRHPDGVLRALVTAGVALGSLPVATTLANLVPWWRAGSPGWVLTAVVVGWVALITAVATAMPWRRPLLWPLGVVGGVTAGVLALDAVTGATLQLSGLMGTQPMVAGRFYGINNTSFALFATASVMLAVALANPLVLRGRRRAAAVVVAVVGVVATAIDGLPSVGADFGGPPGLVVGFALLTLLAAGVRLTWRRVLVVLVGAALVVVALAVSDYLRPPEQRTHLGRFVDDVLHGGQSAVLTRKLGQNFATLTNPLALVVTGGVLVLVLVLGRPLRGALVRPAGSPLEWLTRDTPLSQLGHDAPMLGPGIVATTTILGLGFLANDSGILVPATGILVALPVLLAVYADWLLGVRSRGAAAPRPPSDGSDAS</sequence>
<feature type="transmembrane region" description="Helical" evidence="1">
    <location>
        <begin position="665"/>
        <end position="684"/>
    </location>
</feature>
<feature type="transmembrane region" description="Helical" evidence="1">
    <location>
        <begin position="718"/>
        <end position="735"/>
    </location>
</feature>
<keyword evidence="1" id="KW-0812">Transmembrane</keyword>
<evidence type="ECO:0000256" key="1">
    <source>
        <dbReference type="SAM" id="Phobius"/>
    </source>
</evidence>
<feature type="transmembrane region" description="Helical" evidence="1">
    <location>
        <begin position="422"/>
        <end position="443"/>
    </location>
</feature>
<keyword evidence="2" id="KW-0732">Signal</keyword>
<keyword evidence="4" id="KW-1185">Reference proteome</keyword>
<organism evidence="3 4">
    <name type="scientific">Luteimicrobium subarcticum</name>
    <dbReference type="NCBI Taxonomy" id="620910"/>
    <lineage>
        <taxon>Bacteria</taxon>
        <taxon>Bacillati</taxon>
        <taxon>Actinomycetota</taxon>
        <taxon>Actinomycetes</taxon>
        <taxon>Micrococcales</taxon>
        <taxon>Luteimicrobium</taxon>
    </lineage>
</organism>
<feature type="transmembrane region" description="Helical" evidence="1">
    <location>
        <begin position="378"/>
        <end position="401"/>
    </location>
</feature>
<feature type="transmembrane region" description="Helical" evidence="1">
    <location>
        <begin position="557"/>
        <end position="576"/>
    </location>
</feature>
<dbReference type="AlphaFoldDB" id="A0A2M8W736"/>
<comment type="caution">
    <text evidence="3">The sequence shown here is derived from an EMBL/GenBank/DDBJ whole genome shotgun (WGS) entry which is preliminary data.</text>
</comment>
<feature type="transmembrane region" description="Helical" evidence="1">
    <location>
        <begin position="529"/>
        <end position="550"/>
    </location>
</feature>
<evidence type="ECO:0000313" key="3">
    <source>
        <dbReference type="EMBL" id="PJI86746.1"/>
    </source>
</evidence>
<name>A0A2M8W736_9MICO</name>
<dbReference type="EMBL" id="PGTZ01000010">
    <property type="protein sequence ID" value="PJI86746.1"/>
    <property type="molecule type" value="Genomic_DNA"/>
</dbReference>
<reference evidence="3 4" key="1">
    <citation type="submission" date="2017-11" db="EMBL/GenBank/DDBJ databases">
        <title>Genomic Encyclopedia of Archaeal and Bacterial Type Strains, Phase II (KMG-II): From Individual Species to Whole Genera.</title>
        <authorList>
            <person name="Goeker M."/>
        </authorList>
    </citation>
    <scope>NUCLEOTIDE SEQUENCE [LARGE SCALE GENOMIC DNA]</scope>
    <source>
        <strain evidence="3 4">DSM 22413</strain>
    </source>
</reference>
<evidence type="ECO:0000256" key="2">
    <source>
        <dbReference type="SAM" id="SignalP"/>
    </source>
</evidence>
<keyword evidence="1" id="KW-0472">Membrane</keyword>
<feature type="chain" id="PRO_5014676658" evidence="2">
    <location>
        <begin position="23"/>
        <end position="784"/>
    </location>
</feature>
<proteinExistence type="predicted"/>
<feature type="signal peptide" evidence="2">
    <location>
        <begin position="1"/>
        <end position="22"/>
    </location>
</feature>
<feature type="transmembrane region" description="Helical" evidence="1">
    <location>
        <begin position="741"/>
        <end position="760"/>
    </location>
</feature>
<feature type="transmembrane region" description="Helical" evidence="1">
    <location>
        <begin position="455"/>
        <end position="475"/>
    </location>
</feature>
<feature type="transmembrane region" description="Helical" evidence="1">
    <location>
        <begin position="482"/>
        <end position="509"/>
    </location>
</feature>
<protein>
    <submittedName>
        <fullName evidence="3">Uncharacterized protein</fullName>
    </submittedName>
</protein>
<keyword evidence="1" id="KW-1133">Transmembrane helix</keyword>
<feature type="transmembrane region" description="Helical" evidence="1">
    <location>
        <begin position="609"/>
        <end position="629"/>
    </location>
</feature>
<evidence type="ECO:0000313" key="4">
    <source>
        <dbReference type="Proteomes" id="UP000231586"/>
    </source>
</evidence>
<accession>A0A2M8W736</accession>
<gene>
    <name evidence="3" type="ORF">CLV34_2669</name>
</gene>
<feature type="transmembrane region" description="Helical" evidence="1">
    <location>
        <begin position="582"/>
        <end position="602"/>
    </location>
</feature>
<dbReference type="Proteomes" id="UP000231586">
    <property type="component" value="Unassembled WGS sequence"/>
</dbReference>